<dbReference type="Proteomes" id="UP001051844">
    <property type="component" value="Unassembled WGS sequence"/>
</dbReference>
<dbReference type="RefSeq" id="WP_030305701.1">
    <property type="nucleotide sequence ID" value="NZ_BNDZ01000003.1"/>
</dbReference>
<keyword evidence="4 8" id="KW-1133">Transmembrane helix</keyword>
<dbReference type="EMBL" id="BNDZ01000006">
    <property type="protein sequence ID" value="GHI50143.1"/>
    <property type="molecule type" value="Genomic_DNA"/>
</dbReference>
<accession>A0A140G3X6</accession>
<evidence type="ECO:0000313" key="13">
    <source>
        <dbReference type="EMBL" id="RZE30259.1"/>
    </source>
</evidence>
<keyword evidence="5 8" id="KW-0472">Membrane</keyword>
<feature type="transmembrane region" description="Helical" evidence="8">
    <location>
        <begin position="20"/>
        <end position="38"/>
    </location>
</feature>
<feature type="domain" description="MacB-like periplasmic core" evidence="10">
    <location>
        <begin position="19"/>
        <end position="254"/>
    </location>
</feature>
<evidence type="ECO:0000256" key="4">
    <source>
        <dbReference type="ARBA" id="ARBA00022989"/>
    </source>
</evidence>
<evidence type="ECO:0000256" key="6">
    <source>
        <dbReference type="ARBA" id="ARBA00038076"/>
    </source>
</evidence>
<organism evidence="11 15">
    <name type="scientific">Streptomyces albidoflavus</name>
    <dbReference type="NCBI Taxonomy" id="1886"/>
    <lineage>
        <taxon>Bacteria</taxon>
        <taxon>Bacillati</taxon>
        <taxon>Actinomycetota</taxon>
        <taxon>Actinomycetes</taxon>
        <taxon>Kitasatosporales</taxon>
        <taxon>Streptomycetaceae</taxon>
        <taxon>Streptomyces</taxon>
        <taxon>Streptomyces albidoflavus group</taxon>
    </lineage>
</organism>
<evidence type="ECO:0000313" key="11">
    <source>
        <dbReference type="EMBL" id="GHI43874.1"/>
    </source>
</evidence>
<proteinExistence type="inferred from homology"/>
<evidence type="ECO:0000313" key="12">
    <source>
        <dbReference type="EMBL" id="GHI50143.1"/>
    </source>
</evidence>
<gene>
    <name evidence="11" type="primary">yclI_1</name>
    <name evidence="12" type="synonym">yclI_2</name>
    <name evidence="13" type="ORF">C0Q92_00020</name>
    <name evidence="11" type="ORF">ScoT_00480</name>
    <name evidence="12" type="ORF">ScoT_63170</name>
</gene>
<dbReference type="InterPro" id="IPR050250">
    <property type="entry name" value="Macrolide_Exporter_MacB"/>
</dbReference>
<dbReference type="Proteomes" id="UP000292693">
    <property type="component" value="Unassembled WGS sequence"/>
</dbReference>
<protein>
    <submittedName>
        <fullName evidence="11 13">ABC transporter permease</fullName>
    </submittedName>
</protein>
<dbReference type="InterPro" id="IPR025857">
    <property type="entry name" value="MacB_PCD"/>
</dbReference>
<dbReference type="PANTHER" id="PTHR30572">
    <property type="entry name" value="MEMBRANE COMPONENT OF TRANSPORTER-RELATED"/>
    <property type="match status" value="1"/>
</dbReference>
<evidence type="ECO:0000256" key="2">
    <source>
        <dbReference type="ARBA" id="ARBA00022475"/>
    </source>
</evidence>
<evidence type="ECO:0000313" key="14">
    <source>
        <dbReference type="Proteomes" id="UP000292693"/>
    </source>
</evidence>
<dbReference type="GO" id="GO:0005886">
    <property type="term" value="C:plasma membrane"/>
    <property type="evidence" value="ECO:0007669"/>
    <property type="project" value="UniProtKB-SubCell"/>
</dbReference>
<sequence length="413" mass="43248">MNFVKRAGRSLRARKSKTAVVLGIFVVISTLLLGGFLLQGTAARQEADAQRDIGVDVTVQSSGLTSEVADRIGASPLVSRYNPLLVLTAGAQGLKPLESELPQPGGKGDDEDKGKGKGPLAVNGVKDSGLLLPFSYGSNKILTGRAITSADAGRKVAMVEQRLAKKNGLKLGDTIGVKSADGQRTLQTKIVGIYQDAMPGPAQWEHPSKLPGNVLYVPVATARELSPGTRHLAEAVFKVGSPELAKQLHDEVEKLLGAESFEFRVNDKAYNDQVRPIQQVGAFAGLIVWLIALAGALILALIVALQIRERRDELGMLLAMGEKKWKLIAQHTAEVAAIAVPAVLLAAVIGQVPAPFVGEALLSGRTGAPRMTVGLADLGKVAGIGLGISVVATALPGIGVLRLHPRSILASGE</sequence>
<comment type="caution">
    <text evidence="11">The sequence shown here is derived from an EMBL/GenBank/DDBJ whole genome shotgun (WGS) entry which is preliminary data.</text>
</comment>
<evidence type="ECO:0000259" key="9">
    <source>
        <dbReference type="Pfam" id="PF02687"/>
    </source>
</evidence>
<dbReference type="AlphaFoldDB" id="A0A140G3X6"/>
<feature type="transmembrane region" description="Helical" evidence="8">
    <location>
        <begin position="381"/>
        <end position="401"/>
    </location>
</feature>
<comment type="similarity">
    <text evidence="6">Belongs to the ABC-4 integral membrane protein family.</text>
</comment>
<dbReference type="GO" id="GO:0022857">
    <property type="term" value="F:transmembrane transporter activity"/>
    <property type="evidence" value="ECO:0007669"/>
    <property type="project" value="TreeGrafter"/>
</dbReference>
<evidence type="ECO:0000256" key="7">
    <source>
        <dbReference type="SAM" id="MobiDB-lite"/>
    </source>
</evidence>
<dbReference type="Pfam" id="PF12704">
    <property type="entry name" value="MacB_PCD"/>
    <property type="match status" value="1"/>
</dbReference>
<feature type="region of interest" description="Disordered" evidence="7">
    <location>
        <begin position="96"/>
        <end position="118"/>
    </location>
</feature>
<evidence type="ECO:0000259" key="10">
    <source>
        <dbReference type="Pfam" id="PF12704"/>
    </source>
</evidence>
<evidence type="ECO:0000256" key="1">
    <source>
        <dbReference type="ARBA" id="ARBA00004651"/>
    </source>
</evidence>
<dbReference type="GeneID" id="97265605"/>
<name>A0A140G3X6_9ACTN</name>
<comment type="subcellular location">
    <subcellularLocation>
        <location evidence="1">Cell membrane</location>
        <topology evidence="1">Multi-pass membrane protein</topology>
    </subcellularLocation>
</comment>
<keyword evidence="2" id="KW-1003">Cell membrane</keyword>
<dbReference type="EMBL" id="BNDZ01000003">
    <property type="protein sequence ID" value="GHI43874.1"/>
    <property type="molecule type" value="Genomic_DNA"/>
</dbReference>
<feature type="domain" description="ABC3 transporter permease C-terminal" evidence="9">
    <location>
        <begin position="286"/>
        <end position="405"/>
    </location>
</feature>
<dbReference type="EMBL" id="PKLL01000001">
    <property type="protein sequence ID" value="RZE30259.1"/>
    <property type="molecule type" value="Genomic_DNA"/>
</dbReference>
<evidence type="ECO:0000256" key="5">
    <source>
        <dbReference type="ARBA" id="ARBA00023136"/>
    </source>
</evidence>
<dbReference type="PANTHER" id="PTHR30572:SF9">
    <property type="entry name" value="ABC TRANSPORTER PERMEASE PROTEIN"/>
    <property type="match status" value="1"/>
</dbReference>
<evidence type="ECO:0000313" key="15">
    <source>
        <dbReference type="Proteomes" id="UP001051844"/>
    </source>
</evidence>
<accession>A0A0X3XEW1</accession>
<keyword evidence="3 8" id="KW-0812">Transmembrane</keyword>
<feature type="transmembrane region" description="Helical" evidence="8">
    <location>
        <begin position="328"/>
        <end position="349"/>
    </location>
</feature>
<evidence type="ECO:0000256" key="3">
    <source>
        <dbReference type="ARBA" id="ARBA00022692"/>
    </source>
</evidence>
<reference evidence="13 14" key="1">
    <citation type="submission" date="2017-12" db="EMBL/GenBank/DDBJ databases">
        <title>Population genomics insights into the ecological differentiation and adaptive evolution in streptomycetes.</title>
        <authorList>
            <person name="Li Y."/>
            <person name="Huang Y."/>
        </authorList>
    </citation>
    <scope>NUCLEOTIDE SEQUENCE [LARGE SCALE GENOMIC DNA]</scope>
    <source>
        <strain evidence="13 14">NBRC 100770</strain>
    </source>
</reference>
<evidence type="ECO:0000256" key="8">
    <source>
        <dbReference type="SAM" id="Phobius"/>
    </source>
</evidence>
<dbReference type="InterPro" id="IPR003838">
    <property type="entry name" value="ABC3_permease_C"/>
</dbReference>
<reference evidence="11" key="2">
    <citation type="submission" date="2022-09" db="EMBL/GenBank/DDBJ databases">
        <title>Whole genome shotgun sequence of Streptomyces albidoflavus NBRC 12854.</title>
        <authorList>
            <person name="Komaki H."/>
            <person name="Tamura T."/>
        </authorList>
    </citation>
    <scope>NUCLEOTIDE SEQUENCE</scope>
    <source>
        <strain evidence="11">NBRC 12854</strain>
    </source>
</reference>
<feature type="transmembrane region" description="Helical" evidence="8">
    <location>
        <begin position="282"/>
        <end position="307"/>
    </location>
</feature>
<dbReference type="Pfam" id="PF02687">
    <property type="entry name" value="FtsX"/>
    <property type="match status" value="1"/>
</dbReference>